<sequence length="208" mass="23759">MRLLNVRDGIRTAEDLAMFFKQESAYINGYIRANDKTFFLPEWLLENLDSPLTSLYVSNDNVDVPSDGFPIRLEFLRESATGLSIKLFTLRNTQCICHSKKRLMFGIQRTVGAGFARILSLSQARRIVTFAENGSTLRQLVRWDYSRRLLDGRKPETWPPQEGNKAIGLLPYHYPATGLTLHLGMFRAISRTIPQPLLPRGRRSEDTA</sequence>
<protein>
    <submittedName>
        <fullName evidence="1">Uncharacterized protein</fullName>
    </submittedName>
</protein>
<comment type="caution">
    <text evidence="1">The sequence shown here is derived from an EMBL/GenBank/DDBJ whole genome shotgun (WGS) entry which is preliminary data.</text>
</comment>
<organism evidence="1 2">
    <name type="scientific">Zalerion maritima</name>
    <dbReference type="NCBI Taxonomy" id="339359"/>
    <lineage>
        <taxon>Eukaryota</taxon>
        <taxon>Fungi</taxon>
        <taxon>Dikarya</taxon>
        <taxon>Ascomycota</taxon>
        <taxon>Pezizomycotina</taxon>
        <taxon>Sordariomycetes</taxon>
        <taxon>Lulworthiomycetidae</taxon>
        <taxon>Lulworthiales</taxon>
        <taxon>Lulworthiaceae</taxon>
        <taxon>Zalerion</taxon>
    </lineage>
</organism>
<evidence type="ECO:0000313" key="2">
    <source>
        <dbReference type="Proteomes" id="UP001201980"/>
    </source>
</evidence>
<proteinExistence type="predicted"/>
<evidence type="ECO:0000313" key="1">
    <source>
        <dbReference type="EMBL" id="KAJ2901534.1"/>
    </source>
</evidence>
<dbReference type="Proteomes" id="UP001201980">
    <property type="component" value="Unassembled WGS sequence"/>
</dbReference>
<dbReference type="EMBL" id="JAKWBI020000148">
    <property type="protein sequence ID" value="KAJ2901534.1"/>
    <property type="molecule type" value="Genomic_DNA"/>
</dbReference>
<accession>A0AAD5RXN4</accession>
<keyword evidence="2" id="KW-1185">Reference proteome</keyword>
<dbReference type="AlphaFoldDB" id="A0AAD5RXN4"/>
<name>A0AAD5RXN4_9PEZI</name>
<reference evidence="1" key="1">
    <citation type="submission" date="2022-07" db="EMBL/GenBank/DDBJ databases">
        <title>Draft genome sequence of Zalerion maritima ATCC 34329, a (micro)plastics degrading marine fungus.</title>
        <authorList>
            <person name="Paco A."/>
            <person name="Goncalves M.F.M."/>
            <person name="Rocha-Santos T.A.P."/>
            <person name="Alves A."/>
        </authorList>
    </citation>
    <scope>NUCLEOTIDE SEQUENCE</scope>
    <source>
        <strain evidence="1">ATCC 34329</strain>
    </source>
</reference>
<gene>
    <name evidence="1" type="ORF">MKZ38_001719</name>
</gene>